<dbReference type="Gene3D" id="3.90.190.10">
    <property type="entry name" value="Protein tyrosine phosphatase superfamily"/>
    <property type="match status" value="1"/>
</dbReference>
<dbReference type="InterPro" id="IPR050348">
    <property type="entry name" value="Protein-Tyr_Phosphatase"/>
</dbReference>
<dbReference type="Pfam" id="PF00102">
    <property type="entry name" value="Y_phosphatase"/>
    <property type="match status" value="1"/>
</dbReference>
<organism evidence="2 3">
    <name type="scientific">Parascaris univalens</name>
    <name type="common">Nematode worm</name>
    <dbReference type="NCBI Taxonomy" id="6257"/>
    <lineage>
        <taxon>Eukaryota</taxon>
        <taxon>Metazoa</taxon>
        <taxon>Ecdysozoa</taxon>
        <taxon>Nematoda</taxon>
        <taxon>Chromadorea</taxon>
        <taxon>Rhabditida</taxon>
        <taxon>Spirurina</taxon>
        <taxon>Ascaridomorpha</taxon>
        <taxon>Ascaridoidea</taxon>
        <taxon>Ascarididae</taxon>
        <taxon>Parascaris</taxon>
    </lineage>
</organism>
<evidence type="ECO:0000259" key="1">
    <source>
        <dbReference type="PROSITE" id="PS50055"/>
    </source>
</evidence>
<dbReference type="PANTHER" id="PTHR19134">
    <property type="entry name" value="RECEPTOR-TYPE TYROSINE-PROTEIN PHOSPHATASE"/>
    <property type="match status" value="1"/>
</dbReference>
<dbReference type="SUPFAM" id="SSF52799">
    <property type="entry name" value="(Phosphotyrosine protein) phosphatases II"/>
    <property type="match status" value="1"/>
</dbReference>
<feature type="domain" description="Tyrosine-protein phosphatase" evidence="1">
    <location>
        <begin position="11"/>
        <end position="83"/>
    </location>
</feature>
<dbReference type="GO" id="GO:0004725">
    <property type="term" value="F:protein tyrosine phosphatase activity"/>
    <property type="evidence" value="ECO:0007669"/>
    <property type="project" value="InterPro"/>
</dbReference>
<dbReference type="InterPro" id="IPR000242">
    <property type="entry name" value="PTP_cat"/>
</dbReference>
<dbReference type="PROSITE" id="PS50055">
    <property type="entry name" value="TYR_PHOSPHATASE_PTP"/>
    <property type="match status" value="1"/>
</dbReference>
<dbReference type="PANTHER" id="PTHR19134:SF449">
    <property type="entry name" value="TYROSINE-PROTEIN PHOSPHATASE 1"/>
    <property type="match status" value="1"/>
</dbReference>
<reference evidence="3" key="1">
    <citation type="submission" date="2022-11" db="UniProtKB">
        <authorList>
            <consortium name="WormBaseParasite"/>
        </authorList>
    </citation>
    <scope>IDENTIFICATION</scope>
</reference>
<sequence length="83" mass="9332">MEIKNVESLFQGPMPKSVDDFWHMVVQEDSDSIVMVTNTIEKGFSKCEQYWPNDQGQSVSFGGVEITNTLVSDTSYTLYETAA</sequence>
<dbReference type="InterPro" id="IPR029021">
    <property type="entry name" value="Prot-tyrosine_phosphatase-like"/>
</dbReference>
<dbReference type="Proteomes" id="UP000887569">
    <property type="component" value="Unplaced"/>
</dbReference>
<accession>A0A915CCZ7</accession>
<dbReference type="AlphaFoldDB" id="A0A915CCZ7"/>
<evidence type="ECO:0000313" key="2">
    <source>
        <dbReference type="Proteomes" id="UP000887569"/>
    </source>
</evidence>
<protein>
    <submittedName>
        <fullName evidence="3">Protein-tyrosine phosphatase</fullName>
    </submittedName>
</protein>
<keyword evidence="2" id="KW-1185">Reference proteome</keyword>
<proteinExistence type="predicted"/>
<name>A0A915CCZ7_PARUN</name>
<evidence type="ECO:0000313" key="3">
    <source>
        <dbReference type="WBParaSite" id="PgR129_g011_t04"/>
    </source>
</evidence>
<dbReference type="WBParaSite" id="PgR129_g011_t04">
    <property type="protein sequence ID" value="PgR129_g011_t04"/>
    <property type="gene ID" value="PgR129_g011"/>
</dbReference>